<evidence type="ECO:0000313" key="1">
    <source>
        <dbReference type="EMBL" id="KAF5338321.1"/>
    </source>
</evidence>
<reference evidence="1 2" key="1">
    <citation type="journal article" date="2020" name="ISME J.">
        <title>Uncovering the hidden diversity of litter-decomposition mechanisms in mushroom-forming fungi.</title>
        <authorList>
            <person name="Floudas D."/>
            <person name="Bentzer J."/>
            <person name="Ahren D."/>
            <person name="Johansson T."/>
            <person name="Persson P."/>
            <person name="Tunlid A."/>
        </authorList>
    </citation>
    <scope>NUCLEOTIDE SEQUENCE [LARGE SCALE GENOMIC DNA]</scope>
    <source>
        <strain evidence="1 2">CBS 406.79</strain>
    </source>
</reference>
<dbReference type="EMBL" id="JAACJN010000576">
    <property type="protein sequence ID" value="KAF5338321.1"/>
    <property type="molecule type" value="Genomic_DNA"/>
</dbReference>
<dbReference type="AlphaFoldDB" id="A0A8H5FIR4"/>
<proteinExistence type="predicted"/>
<sequence length="134" mass="15024">MQARSNERKASCASSSSKLDRKVEIRLGEVKFITPLADVFRSPSLMPYENIVVRHKIYYTRLLVGMSLSNMRGPRMRLANRFTGPIPLLSCWKVIVELYKVEEQTISRLANPSPNNSSPGIAGIDAALGRMLLM</sequence>
<organism evidence="1 2">
    <name type="scientific">Collybiopsis confluens</name>
    <dbReference type="NCBI Taxonomy" id="2823264"/>
    <lineage>
        <taxon>Eukaryota</taxon>
        <taxon>Fungi</taxon>
        <taxon>Dikarya</taxon>
        <taxon>Basidiomycota</taxon>
        <taxon>Agaricomycotina</taxon>
        <taxon>Agaricomycetes</taxon>
        <taxon>Agaricomycetidae</taxon>
        <taxon>Agaricales</taxon>
        <taxon>Marasmiineae</taxon>
        <taxon>Omphalotaceae</taxon>
        <taxon>Collybiopsis</taxon>
    </lineage>
</organism>
<gene>
    <name evidence="1" type="ORF">D9757_015122</name>
</gene>
<keyword evidence="2" id="KW-1185">Reference proteome</keyword>
<accession>A0A8H5FIR4</accession>
<name>A0A8H5FIR4_9AGAR</name>
<evidence type="ECO:0000313" key="2">
    <source>
        <dbReference type="Proteomes" id="UP000518752"/>
    </source>
</evidence>
<comment type="caution">
    <text evidence="1">The sequence shown here is derived from an EMBL/GenBank/DDBJ whole genome shotgun (WGS) entry which is preliminary data.</text>
</comment>
<dbReference type="Proteomes" id="UP000518752">
    <property type="component" value="Unassembled WGS sequence"/>
</dbReference>
<protein>
    <submittedName>
        <fullName evidence="1">Uncharacterized protein</fullName>
    </submittedName>
</protein>